<dbReference type="InterPro" id="IPR006162">
    <property type="entry name" value="Ppantetheine_attach_site"/>
</dbReference>
<dbReference type="InterPro" id="IPR020806">
    <property type="entry name" value="PKS_PP-bd"/>
</dbReference>
<evidence type="ECO:0000256" key="1">
    <source>
        <dbReference type="ARBA" id="ARBA00001957"/>
    </source>
</evidence>
<dbReference type="Pfam" id="PF02801">
    <property type="entry name" value="Ketoacyl-synt_C"/>
    <property type="match status" value="1"/>
</dbReference>
<dbReference type="CDD" id="cd08956">
    <property type="entry name" value="KR_3_FAS_SDR_x"/>
    <property type="match status" value="1"/>
</dbReference>
<dbReference type="InterPro" id="IPR016036">
    <property type="entry name" value="Malonyl_transacylase_ACP-bd"/>
</dbReference>
<feature type="domain" description="Carrier" evidence="11">
    <location>
        <begin position="1668"/>
        <end position="1743"/>
    </location>
</feature>
<proteinExistence type="predicted"/>
<evidence type="ECO:0000256" key="9">
    <source>
        <dbReference type="PROSITE-ProRule" id="PRU01363"/>
    </source>
</evidence>
<dbReference type="InterPro" id="IPR020841">
    <property type="entry name" value="PKS_Beta-ketoAc_synthase_dom"/>
</dbReference>
<dbReference type="GO" id="GO:0004312">
    <property type="term" value="F:fatty acid synthase activity"/>
    <property type="evidence" value="ECO:0007669"/>
    <property type="project" value="TreeGrafter"/>
</dbReference>
<dbReference type="InterPro" id="IPR016035">
    <property type="entry name" value="Acyl_Trfase/lysoPLipase"/>
</dbReference>
<evidence type="ECO:0000256" key="5">
    <source>
        <dbReference type="ARBA" id="ARBA00022679"/>
    </source>
</evidence>
<dbReference type="GO" id="GO:0004315">
    <property type="term" value="F:3-oxoacyl-[acyl-carrier-protein] synthase activity"/>
    <property type="evidence" value="ECO:0007669"/>
    <property type="project" value="InterPro"/>
</dbReference>
<feature type="region of interest" description="Disordered" evidence="10">
    <location>
        <begin position="1923"/>
        <end position="1943"/>
    </location>
</feature>
<dbReference type="InterPro" id="IPR015083">
    <property type="entry name" value="NorB/c/GfsB-D-like_docking"/>
</dbReference>
<dbReference type="InterPro" id="IPR032821">
    <property type="entry name" value="PKS_assoc"/>
</dbReference>
<feature type="active site" description="Proton acceptor; for dehydratase activity" evidence="9">
    <location>
        <position position="966"/>
    </location>
</feature>
<keyword evidence="6" id="KW-0045">Antibiotic biosynthesis</keyword>
<dbReference type="PROSITE" id="PS52004">
    <property type="entry name" value="KS3_2"/>
    <property type="match status" value="1"/>
</dbReference>
<protein>
    <submittedName>
        <fullName evidence="14">Phenolphthiocerol synthesis polyketide synthase type I Pks15/1</fullName>
    </submittedName>
</protein>
<dbReference type="InterPro" id="IPR055123">
    <property type="entry name" value="SpnB-like_Rossmann"/>
</dbReference>
<dbReference type="PROSITE" id="PS00012">
    <property type="entry name" value="PHOSPHOPANTETHEINE"/>
    <property type="match status" value="1"/>
</dbReference>
<dbReference type="SUPFAM" id="SSF52151">
    <property type="entry name" value="FabD/lysophospholipase-like"/>
    <property type="match status" value="1"/>
</dbReference>
<dbReference type="InterPro" id="IPR049551">
    <property type="entry name" value="PKS_DH_C"/>
</dbReference>
<dbReference type="EMBL" id="LN831790">
    <property type="protein sequence ID" value="CQR65742.1"/>
    <property type="molecule type" value="Genomic_DNA"/>
</dbReference>
<dbReference type="Proteomes" id="UP000035016">
    <property type="component" value="Chromosome Chromosome"/>
</dbReference>
<dbReference type="InterPro" id="IPR014031">
    <property type="entry name" value="Ketoacyl_synth_C"/>
</dbReference>
<evidence type="ECO:0000256" key="3">
    <source>
        <dbReference type="ARBA" id="ARBA00022450"/>
    </source>
</evidence>
<keyword evidence="3" id="KW-0596">Phosphopantetheine</keyword>
<dbReference type="PROSITE" id="PS52019">
    <property type="entry name" value="PKS_MFAS_DH"/>
    <property type="match status" value="1"/>
</dbReference>
<dbReference type="SUPFAM" id="SSF55048">
    <property type="entry name" value="Probable ACP-binding domain of malonyl-CoA ACP transacylase"/>
    <property type="match status" value="1"/>
</dbReference>
<dbReference type="InterPro" id="IPR049552">
    <property type="entry name" value="PKS_DH_N"/>
</dbReference>
<dbReference type="Gene3D" id="3.40.50.720">
    <property type="entry name" value="NAD(P)-binding Rossmann-like Domain"/>
    <property type="match status" value="2"/>
</dbReference>
<evidence type="ECO:0000259" key="12">
    <source>
        <dbReference type="PROSITE" id="PS52004"/>
    </source>
</evidence>
<feature type="region of interest" description="N-terminal hotdog fold" evidence="9">
    <location>
        <begin position="934"/>
        <end position="1059"/>
    </location>
</feature>
<dbReference type="CDD" id="cd05235">
    <property type="entry name" value="SDR_e1"/>
    <property type="match status" value="1"/>
</dbReference>
<dbReference type="Gene3D" id="3.40.366.10">
    <property type="entry name" value="Malonyl-Coenzyme A Acyl Carrier Protein, domain 2"/>
    <property type="match status" value="1"/>
</dbReference>
<dbReference type="SUPFAM" id="SSF47336">
    <property type="entry name" value="ACP-like"/>
    <property type="match status" value="1"/>
</dbReference>
<evidence type="ECO:0000259" key="11">
    <source>
        <dbReference type="PROSITE" id="PS50075"/>
    </source>
</evidence>
<dbReference type="InterPro" id="IPR036736">
    <property type="entry name" value="ACP-like_sf"/>
</dbReference>
<dbReference type="InterPro" id="IPR042104">
    <property type="entry name" value="PKS_dehydratase_sf"/>
</dbReference>
<dbReference type="Gene3D" id="3.40.47.10">
    <property type="match status" value="1"/>
</dbReference>
<dbReference type="Pfam" id="PF21089">
    <property type="entry name" value="PKS_DH_N"/>
    <property type="match status" value="1"/>
</dbReference>
<dbReference type="Pfam" id="PF16197">
    <property type="entry name" value="KAsynt_C_assoc"/>
    <property type="match status" value="1"/>
</dbReference>
<dbReference type="Gene3D" id="1.10.1200.10">
    <property type="entry name" value="ACP-like"/>
    <property type="match status" value="1"/>
</dbReference>
<dbReference type="Pfam" id="PF00550">
    <property type="entry name" value="PP-binding"/>
    <property type="match status" value="1"/>
</dbReference>
<comment type="cofactor">
    <cofactor evidence="1">
        <name>pantetheine 4'-phosphate</name>
        <dbReference type="ChEBI" id="CHEBI:47942"/>
    </cofactor>
</comment>
<reference evidence="14 15" key="1">
    <citation type="submission" date="2015-02" db="EMBL/GenBank/DDBJ databases">
        <authorList>
            <person name="Gomez-Escribano P.J."/>
        </authorList>
    </citation>
    <scope>NUCLEOTIDE SEQUENCE [LARGE SCALE GENOMIC DNA]</scope>
    <source>
        <strain evidence="15">C34 (DSM 42122 / NRRL B-24963)</strain>
    </source>
</reference>
<dbReference type="RefSeq" id="WP_047122213.1">
    <property type="nucleotide sequence ID" value="NZ_LN831790.1"/>
</dbReference>
<dbReference type="SUPFAM" id="SSF51735">
    <property type="entry name" value="NAD(P)-binding Rossmann-fold domains"/>
    <property type="match status" value="3"/>
</dbReference>
<accession>A0A0F7W754</accession>
<dbReference type="Gene3D" id="3.30.70.3290">
    <property type="match status" value="1"/>
</dbReference>
<dbReference type="InterPro" id="IPR009081">
    <property type="entry name" value="PP-bd_ACP"/>
</dbReference>
<evidence type="ECO:0000313" key="15">
    <source>
        <dbReference type="Proteomes" id="UP000035016"/>
    </source>
</evidence>
<dbReference type="PROSITE" id="PS50075">
    <property type="entry name" value="CARRIER"/>
    <property type="match status" value="1"/>
</dbReference>
<dbReference type="PROSITE" id="PS00606">
    <property type="entry name" value="KS3_1"/>
    <property type="match status" value="1"/>
</dbReference>
<dbReference type="InterPro" id="IPR049900">
    <property type="entry name" value="PKS_mFAS_DH"/>
</dbReference>
<dbReference type="SUPFAM" id="SSF53901">
    <property type="entry name" value="Thiolase-like"/>
    <property type="match status" value="1"/>
</dbReference>
<evidence type="ECO:0000259" key="13">
    <source>
        <dbReference type="PROSITE" id="PS52019"/>
    </source>
</evidence>
<feature type="active site" description="Proton donor; for dehydratase activity" evidence="9">
    <location>
        <position position="1130"/>
    </location>
</feature>
<dbReference type="SMART" id="SM00823">
    <property type="entry name" value="PKS_PP"/>
    <property type="match status" value="1"/>
</dbReference>
<feature type="region of interest" description="C-terminal hotdog fold" evidence="9">
    <location>
        <begin position="1071"/>
        <end position="1216"/>
    </location>
</feature>
<dbReference type="Pfam" id="PF00109">
    <property type="entry name" value="ketoacyl-synt"/>
    <property type="match status" value="1"/>
</dbReference>
<dbReference type="SMART" id="SM00827">
    <property type="entry name" value="PKS_AT"/>
    <property type="match status" value="1"/>
</dbReference>
<dbReference type="InterPro" id="IPR014043">
    <property type="entry name" value="Acyl_transferase_dom"/>
</dbReference>
<dbReference type="InterPro" id="IPR020807">
    <property type="entry name" value="PKS_DH"/>
</dbReference>
<dbReference type="InterPro" id="IPR001227">
    <property type="entry name" value="Ac_transferase_dom_sf"/>
</dbReference>
<dbReference type="SMART" id="SM01294">
    <property type="entry name" value="PKS_PP_betabranch"/>
    <property type="match status" value="1"/>
</dbReference>
<dbReference type="SMART" id="SM00825">
    <property type="entry name" value="PKS_KS"/>
    <property type="match status" value="1"/>
</dbReference>
<dbReference type="InterPro" id="IPR014030">
    <property type="entry name" value="Ketoacyl_synth_N"/>
</dbReference>
<evidence type="ECO:0000256" key="8">
    <source>
        <dbReference type="ARBA" id="ARBA00023315"/>
    </source>
</evidence>
<keyword evidence="5" id="KW-0808">Transferase</keyword>
<dbReference type="GO" id="GO:0006633">
    <property type="term" value="P:fatty acid biosynthetic process"/>
    <property type="evidence" value="ECO:0007669"/>
    <property type="project" value="InterPro"/>
</dbReference>
<gene>
    <name evidence="14" type="primary">sle_62880</name>
</gene>
<evidence type="ECO:0000256" key="7">
    <source>
        <dbReference type="ARBA" id="ARBA00023268"/>
    </source>
</evidence>
<dbReference type="InterPro" id="IPR013968">
    <property type="entry name" value="PKS_KR"/>
</dbReference>
<feature type="domain" description="Ketosynthase family 3 (KS3)" evidence="12">
    <location>
        <begin position="38"/>
        <end position="464"/>
    </location>
</feature>
<keyword evidence="4" id="KW-0597">Phosphoprotein</keyword>
<dbReference type="InterPro" id="IPR036291">
    <property type="entry name" value="NAD(P)-bd_dom_sf"/>
</dbReference>
<organism evidence="14 15">
    <name type="scientific">Streptomyces leeuwenhoekii</name>
    <dbReference type="NCBI Taxonomy" id="1437453"/>
    <lineage>
        <taxon>Bacteria</taxon>
        <taxon>Bacillati</taxon>
        <taxon>Actinomycetota</taxon>
        <taxon>Actinomycetes</taxon>
        <taxon>Kitasatosporales</taxon>
        <taxon>Streptomycetaceae</taxon>
        <taxon>Streptomyces</taxon>
    </lineage>
</organism>
<dbReference type="Pfam" id="PF14765">
    <property type="entry name" value="PS-DH"/>
    <property type="match status" value="1"/>
</dbReference>
<evidence type="ECO:0000256" key="6">
    <source>
        <dbReference type="ARBA" id="ARBA00023194"/>
    </source>
</evidence>
<keyword evidence="7" id="KW-0511">Multifunctional enzyme</keyword>
<evidence type="ECO:0000256" key="2">
    <source>
        <dbReference type="ARBA" id="ARBA00004792"/>
    </source>
</evidence>
<dbReference type="GO" id="GO:0033068">
    <property type="term" value="P:macrolide biosynthetic process"/>
    <property type="evidence" value="ECO:0007669"/>
    <property type="project" value="UniProtKB-ARBA"/>
</dbReference>
<dbReference type="CDD" id="cd00833">
    <property type="entry name" value="PKS"/>
    <property type="match status" value="1"/>
</dbReference>
<evidence type="ECO:0000256" key="10">
    <source>
        <dbReference type="SAM" id="MobiDB-lite"/>
    </source>
</evidence>
<evidence type="ECO:0000313" key="14">
    <source>
        <dbReference type="EMBL" id="CQR65742.1"/>
    </source>
</evidence>
<name>A0A0F7W754_STRLW</name>
<sequence>MSDGQTNKNEKLLDYLKWVTADLQKARARVEELESSRSEPIAVLGMGCRYPGDVSTPEELWRVAADGVDAITGFPTDRGWDVEGMYDPDPDAVGKFSAREGGFLSDIKGFDAAFFGISPREALAMDPQQRLLLETTWEAVERARMDPRSLRGSDTGVFVGVMYTGYASMVDAASTGTEGYAMTGMLTSVASGRISYVLGLEGPTVSMDTACSSSLVSIHHAVTALRNGECSLALAGGAMAIPVPDGFVEFSRQRGLAPDGRCKAFAAAADGTGWSEGVGMLVLARLSEARRRGLPVLAVIRGSAVNSDGASNGLTAPNGPSQQRVIRQALANAGLSPAEVDVVDAHGTGTRLGDPIEAQALLATYGQSRPEGRPLLLGSLKSNIGHTQAAAGVAGVIKLVMAMRHGVVPRTLHVDEPTPAVDWSAGSVELVTEARPWPETGRPRRAAVSSFGVSGTNAHLVLEQAPEDEPVAAAPAGPAASARAAASAEPVMPVVPVVVSGRSVGALRGLAGRLVSLVEGGVPLGDVGLSLAVSRSVFEHRGVVVAAGREELVSGLRVLAGGGSGAGAGVVSGVAGEGRTAFLFTGQGAQRAGMGRELYEVFPVFASAFDEVCAGFGGLLPGSLREVVFGGRGLDETGWTQPALFAVEVALFRLVESWGVRPDFVTGHSVGELAAAHVAGVLSLGDACRVVAARGRLMQALPSGGVMVAVEAGEAEVAEVLRGRESRVGIAAVNGPSSVVVSGAAEVVAEVVAVLRRRGCRTRRLSVSHAFHSPLMDPVVEEFASVVGAVELAEPVIAMAGGEGVCSARYWAEHVRRPVRFADHVAWLRERGVTRFVEVGPEGVLSALGPQSAPDAVFVALQQREGSQVRGVLTGLARLHAVGHTVDWSRLFAGTGAALVDLPTYPFQHQPYWLDSTSPGARNSAGLGLAAPGHPLLTTAVELAGDDGAVFTGRLALHTHPWLADHRVDGTVTLPSAALAELAVRAGDETGRSHLADLTIDTPLTVPDGGAVHVRVTVGAAGEDRYRRFTIASRPDRDDPAAAWEVHATGLLAEQPPAPEVRFESWPPPGAAPAGLDGFYDRLAGKGHTHGPVFQGLRTLWQRGEELFAEVRLPDETEPDTFGIHPALLDSALHPLLADGQDTTGLSWHGFSLYATGSRTLRVWIRPKGPDAFRLWLADGTGEPVAEVRALRPRPVAPAGRSGGVRDESLFHVVWSPVTLPDPEDLAPTRWAALRHTPPDGPAHRVENVADAAGQTLVAWLGEAAGDDTAAAAHRTAVGALKLVQDALACGTSRLVLVTDHAVATHDGEDVALGSSPVWGLVRSAQAENPGRITLIDLDGSPASAERLTAAIASGHDQLALRAGRASTPRLARVRATATAGPEPDPDGTVLVTGGTGALGALFARHLVAHHGVTRLLLTSRRGPDAPGAQDLAAELTALGATVRIAACDAADRTALAALLDTVPPQHPLTGVVHTAGVLDDGIVTALTPDRLATVLRPKADAAWHLHELTRDHPLTMFVLFSSVAGVVGSPGQANYSAANHFLDALAQHRRANGLPAHSLAWAAWAQRHGMASRLSDVDWNRATQSGLRPIEPAEGPELFDAALACGHPTTVPMHLDVALIERQPGPVLPVLRGLVRRPARRVVTAAAEHTGLLAERLAPLDTSGRRELLLDLVRTAAAAVLGHSGTDGIAAATAFSALGFDSLTAVELRNRLEAETGLRLPPTLLFDHDSPAALIEYLGTELASRAEPLAPAAVDFAAEVHLAEDVVPARDVTTVVTDPGQVFLTGATGFVGAFLLRDLMRSTRATVHCLVRGADEATALDRLRANLTWYGIWDEIDRERLSVVTGDLAEPRFGLGAERFDRLAREVDVVYHAGATVNWLHPYTSLKAANVTGTEEALRLAALHRTVPLHYVSSTGVFAKPAPGGRGLAPQDPTGPPEELTNGYRQSKYVAEKIIGLARERGLPVSVYRADVVSGAQTNGACQTRDFVWLSLKGSLQAGAVPIGADALFPMVPVDYVSAAVVALSRTADGETFHLFNPVAVGFAEMVARLRASGHVLDEVPWDQFVATVRADRDNALFPVIDIFRSYMTAGEALYMRMDVSATEAALAGTGITCPEIDADLFGRYTRFFTDSGYFPAPVEPA</sequence>
<dbReference type="InterPro" id="IPR018201">
    <property type="entry name" value="Ketoacyl_synth_AS"/>
</dbReference>
<dbReference type="InterPro" id="IPR016039">
    <property type="entry name" value="Thiolase-like"/>
</dbReference>
<evidence type="ECO:0000256" key="4">
    <source>
        <dbReference type="ARBA" id="ARBA00022553"/>
    </source>
</evidence>
<dbReference type="Gene3D" id="3.10.129.110">
    <property type="entry name" value="Polyketide synthase dehydratase"/>
    <property type="match status" value="1"/>
</dbReference>
<dbReference type="FunFam" id="1.10.1200.10:FF:000007">
    <property type="entry name" value="Probable polyketide synthase pks17"/>
    <property type="match status" value="1"/>
</dbReference>
<dbReference type="GO" id="GO:0031177">
    <property type="term" value="F:phosphopantetheine binding"/>
    <property type="evidence" value="ECO:0007669"/>
    <property type="project" value="InterPro"/>
</dbReference>
<dbReference type="Pfam" id="PF22953">
    <property type="entry name" value="SpnB_Rossmann"/>
    <property type="match status" value="1"/>
</dbReference>
<feature type="domain" description="PKS/mFAS DH" evidence="13">
    <location>
        <begin position="934"/>
        <end position="1216"/>
    </location>
</feature>
<comment type="pathway">
    <text evidence="2">Antibiotic biosynthesis.</text>
</comment>
<dbReference type="Pfam" id="PF00698">
    <property type="entry name" value="Acyl_transf_1"/>
    <property type="match status" value="1"/>
</dbReference>
<dbReference type="Pfam" id="PF07993">
    <property type="entry name" value="NAD_binding_4"/>
    <property type="match status" value="1"/>
</dbReference>
<keyword evidence="8" id="KW-0012">Acyltransferase</keyword>
<dbReference type="NCBIfam" id="TIGR01746">
    <property type="entry name" value="Thioester-redct"/>
    <property type="match status" value="1"/>
</dbReference>
<dbReference type="SMART" id="SM00826">
    <property type="entry name" value="PKS_DH"/>
    <property type="match status" value="1"/>
</dbReference>
<dbReference type="PANTHER" id="PTHR43775">
    <property type="entry name" value="FATTY ACID SYNTHASE"/>
    <property type="match status" value="1"/>
</dbReference>
<dbReference type="Pfam" id="PF08659">
    <property type="entry name" value="KR"/>
    <property type="match status" value="1"/>
</dbReference>
<dbReference type="PANTHER" id="PTHR43775:SF51">
    <property type="entry name" value="INACTIVE PHENOLPHTHIOCEROL SYNTHESIS POLYKETIDE SYNTHASE TYPE I PKS1-RELATED"/>
    <property type="match status" value="1"/>
</dbReference>
<dbReference type="InterPro" id="IPR050091">
    <property type="entry name" value="PKS_NRPS_Biosynth_Enz"/>
</dbReference>
<dbReference type="InterPro" id="IPR057326">
    <property type="entry name" value="KR_dom"/>
</dbReference>
<dbReference type="InterPro" id="IPR010080">
    <property type="entry name" value="Thioester_reductase-like_dom"/>
</dbReference>
<dbReference type="Pfam" id="PF08990">
    <property type="entry name" value="Docking"/>
    <property type="match status" value="1"/>
</dbReference>
<dbReference type="FunFam" id="3.40.47.10:FF:000019">
    <property type="entry name" value="Polyketide synthase type I"/>
    <property type="match status" value="1"/>
</dbReference>
<dbReference type="KEGG" id="sle:sle_62880"/>
<dbReference type="InterPro" id="IPR013120">
    <property type="entry name" value="FAR_NAD-bd"/>
</dbReference>
<dbReference type="SMART" id="SM00822">
    <property type="entry name" value="PKS_KR"/>
    <property type="match status" value="1"/>
</dbReference>